<feature type="non-terminal residue" evidence="2">
    <location>
        <position position="1"/>
    </location>
</feature>
<evidence type="ECO:0000313" key="3">
    <source>
        <dbReference type="Proteomes" id="UP000262325"/>
    </source>
</evidence>
<reference evidence="2 3" key="1">
    <citation type="journal article" date="2018" name="Nat. Biotechnol.">
        <title>A standardized bacterial taxonomy based on genome phylogeny substantially revises the tree of life.</title>
        <authorList>
            <person name="Parks D.H."/>
            <person name="Chuvochina M."/>
            <person name="Waite D.W."/>
            <person name="Rinke C."/>
            <person name="Skarshewski A."/>
            <person name="Chaumeil P.A."/>
            <person name="Hugenholtz P."/>
        </authorList>
    </citation>
    <scope>NUCLEOTIDE SEQUENCE [LARGE SCALE GENOMIC DNA]</scope>
    <source>
        <strain evidence="2">UBA8672</strain>
    </source>
</reference>
<evidence type="ECO:0000259" key="1">
    <source>
        <dbReference type="Pfam" id="PF12728"/>
    </source>
</evidence>
<dbReference type="InterPro" id="IPR041657">
    <property type="entry name" value="HTH_17"/>
</dbReference>
<dbReference type="Pfam" id="PF12728">
    <property type="entry name" value="HTH_17"/>
    <property type="match status" value="1"/>
</dbReference>
<proteinExistence type="predicted"/>
<sequence length="65" mass="7763">ERRFNDDDDELLTTGEAAKFFKVHQQHLRNLKSQDKLEEGKHYIRIGRKLLFRKNALLQHFGLQA</sequence>
<name>A0A3D5QD07_FLESI</name>
<dbReference type="AlphaFoldDB" id="A0A3D5QD07"/>
<dbReference type="Proteomes" id="UP000262325">
    <property type="component" value="Unassembled WGS sequence"/>
</dbReference>
<comment type="caution">
    <text evidence="2">The sequence shown here is derived from an EMBL/GenBank/DDBJ whole genome shotgun (WGS) entry which is preliminary data.</text>
</comment>
<protein>
    <recommendedName>
        <fullName evidence="1">Helix-turn-helix domain-containing protein</fullName>
    </recommendedName>
</protein>
<gene>
    <name evidence="2" type="ORF">DHM44_07715</name>
</gene>
<accession>A0A3D5QD07</accession>
<feature type="domain" description="Helix-turn-helix" evidence="1">
    <location>
        <begin position="11"/>
        <end position="59"/>
    </location>
</feature>
<dbReference type="EMBL" id="DPPF01000159">
    <property type="protein sequence ID" value="HCW93554.1"/>
    <property type="molecule type" value="Genomic_DNA"/>
</dbReference>
<evidence type="ECO:0000313" key="2">
    <source>
        <dbReference type="EMBL" id="HCW93554.1"/>
    </source>
</evidence>
<organism evidence="2 3">
    <name type="scientific">Flexistipes sinusarabici</name>
    <dbReference type="NCBI Taxonomy" id="2352"/>
    <lineage>
        <taxon>Bacteria</taxon>
        <taxon>Pseudomonadati</taxon>
        <taxon>Deferribacterota</taxon>
        <taxon>Deferribacteres</taxon>
        <taxon>Deferribacterales</taxon>
        <taxon>Flexistipitaceae</taxon>
        <taxon>Flexistipes</taxon>
    </lineage>
</organism>